<dbReference type="AlphaFoldDB" id="A0A0K1REN4"/>
<dbReference type="InterPro" id="IPR024185">
    <property type="entry name" value="FTHF_cligase-like_sf"/>
</dbReference>
<dbReference type="Gene3D" id="3.40.50.10420">
    <property type="entry name" value="NagB/RpiA/CoA transferase-like"/>
    <property type="match status" value="1"/>
</dbReference>
<evidence type="ECO:0000313" key="2">
    <source>
        <dbReference type="EMBL" id="AKV59853.1"/>
    </source>
</evidence>
<evidence type="ECO:0000313" key="3">
    <source>
        <dbReference type="Proteomes" id="UP000060016"/>
    </source>
</evidence>
<dbReference type="PATRIC" id="fig|156976.3.peg.938"/>
<dbReference type="InterPro" id="IPR037171">
    <property type="entry name" value="NagB/RpiA_transferase-like"/>
</dbReference>
<proteinExistence type="predicted"/>
<evidence type="ECO:0000259" key="1">
    <source>
        <dbReference type="Pfam" id="PF02589"/>
    </source>
</evidence>
<accession>A0A0K1REN4</accession>
<dbReference type="InterPro" id="IPR003741">
    <property type="entry name" value="LUD_dom"/>
</dbReference>
<organism evidence="2 3">
    <name type="scientific">Corynebacterium riegelii</name>
    <dbReference type="NCBI Taxonomy" id="156976"/>
    <lineage>
        <taxon>Bacteria</taxon>
        <taxon>Bacillati</taxon>
        <taxon>Actinomycetota</taxon>
        <taxon>Actinomycetes</taxon>
        <taxon>Mycobacteriales</taxon>
        <taxon>Corynebacteriaceae</taxon>
        <taxon>Corynebacterium</taxon>
    </lineage>
</organism>
<dbReference type="PANTHER" id="PTHR43682">
    <property type="entry name" value="LACTATE UTILIZATION PROTEIN C"/>
    <property type="match status" value="1"/>
</dbReference>
<name>A0A0K1REN4_9CORY</name>
<protein>
    <submittedName>
        <fullName evidence="2">Lactate utilization protein B/C</fullName>
    </submittedName>
</protein>
<reference evidence="2 3" key="1">
    <citation type="submission" date="2015-08" db="EMBL/GenBank/DDBJ databases">
        <authorList>
            <person name="Babu N.S."/>
            <person name="Beckwith C.J."/>
            <person name="Beseler K.G."/>
            <person name="Brison A."/>
            <person name="Carone J.V."/>
            <person name="Caskin T.P."/>
            <person name="Diamond M."/>
            <person name="Durham M.E."/>
            <person name="Foxe J.M."/>
            <person name="Go M."/>
            <person name="Henderson B.A."/>
            <person name="Jones I.B."/>
            <person name="McGettigan J.A."/>
            <person name="Micheletti S.J."/>
            <person name="Nasrallah M.E."/>
            <person name="Ortiz D."/>
            <person name="Piller C.R."/>
            <person name="Privatt S.R."/>
            <person name="Schneider S.L."/>
            <person name="Sharp S."/>
            <person name="Smith T.C."/>
            <person name="Stanton J.D."/>
            <person name="Ullery H.E."/>
            <person name="Wilson R.J."/>
            <person name="Serrano M.G."/>
            <person name="Buck G."/>
            <person name="Lee V."/>
            <person name="Wang Y."/>
            <person name="Carvalho R."/>
            <person name="Voegtly L."/>
            <person name="Shi R."/>
            <person name="Duckworth R."/>
            <person name="Johnson A."/>
            <person name="Loviza R."/>
            <person name="Walstead R."/>
            <person name="Shah Z."/>
            <person name="Kiflezghi M."/>
            <person name="Wade K."/>
            <person name="Ball S.L."/>
            <person name="Bradley K.W."/>
            <person name="Asai D.J."/>
            <person name="Bowman C.A."/>
            <person name="Russell D.A."/>
            <person name="Pope W.H."/>
            <person name="Jacobs-Sera D."/>
            <person name="Hendrix R.W."/>
            <person name="Hatfull G.F."/>
        </authorList>
    </citation>
    <scope>NUCLEOTIDE SEQUENCE [LARGE SCALE GENOMIC DNA]</scope>
    <source>
        <strain evidence="2 3">PUDD_83A45</strain>
    </source>
</reference>
<sequence>MLSRIRNAQQLANTPKHVDIPRNYHTTWDKSTEELREILIDRLLDYKATVVETTEADLGKDIAKALADRGWDKVVYAPGLDPKLFDEVKGSVRADDPSSDPRDLGDVVAVTDSHVSAAISGTIVLEANEVCGRRSLSLVPDHHVCIVRPETVVYGVPEMIARLDPLKPNTMLSGGSATSDIELVRVEGVHGPRDLVVMIVK</sequence>
<keyword evidence="3" id="KW-1185">Reference proteome</keyword>
<dbReference type="RefSeq" id="WP_052206386.1">
    <property type="nucleotide sequence ID" value="NZ_CAMYAJ010000003.1"/>
</dbReference>
<feature type="domain" description="LUD" evidence="1">
    <location>
        <begin position="30"/>
        <end position="200"/>
    </location>
</feature>
<dbReference type="SUPFAM" id="SSF100950">
    <property type="entry name" value="NagB/RpiA/CoA transferase-like"/>
    <property type="match status" value="1"/>
</dbReference>
<dbReference type="EMBL" id="CP012342">
    <property type="protein sequence ID" value="AKV59853.1"/>
    <property type="molecule type" value="Genomic_DNA"/>
</dbReference>
<dbReference type="Pfam" id="PF02589">
    <property type="entry name" value="LUD_dom"/>
    <property type="match status" value="1"/>
</dbReference>
<dbReference type="Proteomes" id="UP000060016">
    <property type="component" value="Chromosome"/>
</dbReference>
<dbReference type="KEGG" id="crie:AK829_04725"/>
<dbReference type="PANTHER" id="PTHR43682:SF1">
    <property type="entry name" value="LACTATE UTILIZATION PROTEIN C"/>
    <property type="match status" value="1"/>
</dbReference>
<gene>
    <name evidence="2" type="ORF">AK829_04725</name>
</gene>
<dbReference type="STRING" id="156976.AK829_04725"/>